<name>A0A094WG08_9BACT</name>
<dbReference type="EMBL" id="JPGK01000002">
    <property type="protein sequence ID" value="KGA94582.1"/>
    <property type="molecule type" value="Genomic_DNA"/>
</dbReference>
<evidence type="ECO:0000313" key="2">
    <source>
        <dbReference type="Proteomes" id="UP000029452"/>
    </source>
</evidence>
<comment type="caution">
    <text evidence="1">The sequence shown here is derived from an EMBL/GenBank/DDBJ whole genome shotgun (WGS) entry which is preliminary data.</text>
</comment>
<dbReference type="PATRIC" id="fig|178606.4.peg.546"/>
<accession>A0A094WG08</accession>
<proteinExistence type="predicted"/>
<sequence length="78" mass="8669">MRCYGQAQAGKDGCTGYPSPKFVNGAHTPPLLRRKRHLAFEETPFLKSGHKIFSAGQDRNFSCPVTGVLCERHLLKLP</sequence>
<protein>
    <submittedName>
        <fullName evidence="1">Uncharacterized protein</fullName>
    </submittedName>
</protein>
<organism evidence="1 2">
    <name type="scientific">Leptospirillum ferriphilum</name>
    <dbReference type="NCBI Taxonomy" id="178606"/>
    <lineage>
        <taxon>Bacteria</taxon>
        <taxon>Pseudomonadati</taxon>
        <taxon>Nitrospirota</taxon>
        <taxon>Nitrospiria</taxon>
        <taxon>Nitrospirales</taxon>
        <taxon>Nitrospiraceae</taxon>
        <taxon>Leptospirillum</taxon>
    </lineage>
</organism>
<dbReference type="Proteomes" id="UP000029452">
    <property type="component" value="Unassembled WGS sequence"/>
</dbReference>
<dbReference type="AlphaFoldDB" id="A0A094WG08"/>
<reference evidence="1 2" key="1">
    <citation type="submission" date="2014-06" db="EMBL/GenBank/DDBJ databases">
        <title>Draft genome sequence of iron oxidizing acidophile Leptospirillum ferriphilum DSM14647.</title>
        <authorList>
            <person name="Cardenas J.P."/>
            <person name="Lazcano M."/>
            <person name="Ossandon F.J."/>
            <person name="Corbett M."/>
            <person name="Holmes D.S."/>
            <person name="Watkin E."/>
        </authorList>
    </citation>
    <scope>NUCLEOTIDE SEQUENCE [LARGE SCALE GENOMIC DNA]</scope>
    <source>
        <strain evidence="1 2">DSM 14647</strain>
    </source>
</reference>
<gene>
    <name evidence="1" type="ORF">LptCag_2012</name>
</gene>
<evidence type="ECO:0000313" key="1">
    <source>
        <dbReference type="EMBL" id="KGA94582.1"/>
    </source>
</evidence>